<dbReference type="EC" id="3.5.1.1" evidence="1"/>
<feature type="domain" description="Asparaginase/glutaminase C-terminal" evidence="3">
    <location>
        <begin position="237"/>
        <end position="353"/>
    </location>
</feature>
<dbReference type="GO" id="GO:0004067">
    <property type="term" value="F:asparaginase activity"/>
    <property type="evidence" value="ECO:0007669"/>
    <property type="project" value="UniProtKB-UniRule"/>
</dbReference>
<name>A0A061IZW2_TRYRA</name>
<dbReference type="Proteomes" id="UP000031737">
    <property type="component" value="Unassembled WGS sequence"/>
</dbReference>
<comment type="caution">
    <text evidence="4">The sequence shown here is derived from an EMBL/GenBank/DDBJ whole genome shotgun (WGS) entry which is preliminary data.</text>
</comment>
<dbReference type="InterPro" id="IPR027473">
    <property type="entry name" value="L-asparaginase_C"/>
</dbReference>
<protein>
    <recommendedName>
        <fullName evidence="1">asparaginase</fullName>
        <ecNumber evidence="1">3.5.1.1</ecNumber>
    </recommendedName>
</protein>
<evidence type="ECO:0000256" key="1">
    <source>
        <dbReference type="ARBA" id="ARBA00012920"/>
    </source>
</evidence>
<dbReference type="AlphaFoldDB" id="A0A061IZW2"/>
<evidence type="ECO:0000259" key="3">
    <source>
        <dbReference type="Pfam" id="PF17763"/>
    </source>
</evidence>
<dbReference type="Pfam" id="PF17763">
    <property type="entry name" value="Asparaginase_C"/>
    <property type="match status" value="1"/>
</dbReference>
<dbReference type="EMBL" id="AUPL01004057">
    <property type="protein sequence ID" value="ESL08244.1"/>
    <property type="molecule type" value="Genomic_DNA"/>
</dbReference>
<gene>
    <name evidence="4" type="ORF">TRSC58_04057</name>
</gene>
<dbReference type="PROSITE" id="PS51732">
    <property type="entry name" value="ASN_GLN_ASE_3"/>
    <property type="match status" value="1"/>
</dbReference>
<dbReference type="SMART" id="SM00870">
    <property type="entry name" value="Asparaginase"/>
    <property type="match status" value="1"/>
</dbReference>
<accession>A0A061IZW2</accession>
<dbReference type="Gene3D" id="3.40.50.1170">
    <property type="entry name" value="L-asparaginase, N-terminal domain"/>
    <property type="match status" value="1"/>
</dbReference>
<dbReference type="PANTHER" id="PTHR11707:SF28">
    <property type="entry name" value="60 KDA LYSOPHOSPHOLIPASE"/>
    <property type="match status" value="1"/>
</dbReference>
<dbReference type="GO" id="GO:0009066">
    <property type="term" value="P:aspartate family amino acid metabolic process"/>
    <property type="evidence" value="ECO:0007669"/>
    <property type="project" value="UniProtKB-ARBA"/>
</dbReference>
<sequence length="369" mass="41143">MVMYVWGRDSLTLEDCKNPVLAEELGVESEEILLVNARSHTVSGTSTEQDETPRSFTEVFQDNEDIQKAGVPPHKVMELDVLKHSADQTHDDWVRLAVVIRDNYHKYRGFVIHNGTDTMVAVATALSFMLENLGKPVIFTGSCIPADRLYTDLKRNLIVALLFANCSQICEVCILFDERLFRANRTIKVSRARLAPFDSPHFPPLATMHGTMSLHRPFLRPFPLGQFRIMDNMKSVVLCLKLGPSMRKRFLMKSVELTEARAILIIAFGGGNAPSLCGFMKKAVRRAVERDIAVCVCTQNLYGSVDLGTYAAGDQLLEAGAISASDMTIEASIMKLRYLIGLGLSTKDIKKYFSSVDLRGELTPPQPRL</sequence>
<dbReference type="InterPro" id="IPR036152">
    <property type="entry name" value="Asp/glu_Ase-like_sf"/>
</dbReference>
<proteinExistence type="predicted"/>
<keyword evidence="5" id="KW-1185">Reference proteome</keyword>
<dbReference type="InterPro" id="IPR037152">
    <property type="entry name" value="L-asparaginase_N_sf"/>
</dbReference>
<dbReference type="PIRSF" id="PIRSF500176">
    <property type="entry name" value="L_ASNase"/>
    <property type="match status" value="1"/>
</dbReference>
<organism evidence="4 5">
    <name type="scientific">Trypanosoma rangeli SC58</name>
    <dbReference type="NCBI Taxonomy" id="429131"/>
    <lineage>
        <taxon>Eukaryota</taxon>
        <taxon>Discoba</taxon>
        <taxon>Euglenozoa</taxon>
        <taxon>Kinetoplastea</taxon>
        <taxon>Metakinetoplastina</taxon>
        <taxon>Trypanosomatida</taxon>
        <taxon>Trypanosomatidae</taxon>
        <taxon>Trypanosoma</taxon>
        <taxon>Herpetosoma</taxon>
    </lineage>
</organism>
<dbReference type="InterPro" id="IPR027474">
    <property type="entry name" value="L-asparaginase_N"/>
</dbReference>
<dbReference type="Pfam" id="PF00710">
    <property type="entry name" value="Asparaginase"/>
    <property type="match status" value="1"/>
</dbReference>
<reference evidence="4 5" key="1">
    <citation type="submission" date="2013-07" db="EMBL/GenBank/DDBJ databases">
        <authorList>
            <person name="Stoco P.H."/>
            <person name="Wagner G."/>
            <person name="Gerber A."/>
            <person name="Zaha A."/>
            <person name="Thompson C."/>
            <person name="Bartholomeu D.C."/>
            <person name="Luckemeyer D.D."/>
            <person name="Bahia D."/>
            <person name="Loreto E."/>
            <person name="Prestes E.B."/>
            <person name="Lima F.M."/>
            <person name="Rodrigues-Luiz G."/>
            <person name="Vallejo G.A."/>
            <person name="Filho J.F."/>
            <person name="Monteiro K.M."/>
            <person name="Tyler K.M."/>
            <person name="de Almeida L.G."/>
            <person name="Ortiz M.F."/>
            <person name="Siervo M.A."/>
            <person name="de Moraes M.H."/>
            <person name="Cunha O.L."/>
            <person name="Mendonca-Neto R."/>
            <person name="Silva R."/>
            <person name="Teixeira S.M."/>
            <person name="Murta S.M."/>
            <person name="Sincero T.C."/>
            <person name="Mendes T.A."/>
            <person name="Urmenyi T.P."/>
            <person name="Silva V.G."/>
            <person name="da Rocha W.D."/>
            <person name="Andersson B."/>
            <person name="Romanha A.J."/>
            <person name="Steindel M."/>
            <person name="de Vasconcelos A.T."/>
            <person name="Grisard E.C."/>
        </authorList>
    </citation>
    <scope>NUCLEOTIDE SEQUENCE [LARGE SCALE GENOMIC DNA]</scope>
    <source>
        <strain evidence="4 5">SC58</strain>
    </source>
</reference>
<dbReference type="PIRSF" id="PIRSF001220">
    <property type="entry name" value="L-ASNase_gatD"/>
    <property type="match status" value="1"/>
</dbReference>
<dbReference type="SUPFAM" id="SSF53774">
    <property type="entry name" value="Glutaminase/Asparaginase"/>
    <property type="match status" value="1"/>
</dbReference>
<evidence type="ECO:0000313" key="5">
    <source>
        <dbReference type="Proteomes" id="UP000031737"/>
    </source>
</evidence>
<evidence type="ECO:0000259" key="2">
    <source>
        <dbReference type="Pfam" id="PF00710"/>
    </source>
</evidence>
<dbReference type="OrthoDB" id="427002at2759"/>
<dbReference type="PANTHER" id="PTHR11707">
    <property type="entry name" value="L-ASPARAGINASE"/>
    <property type="match status" value="1"/>
</dbReference>
<dbReference type="VEuPathDB" id="TriTrypDB:TRSC58_04057"/>
<dbReference type="InterPro" id="IPR040919">
    <property type="entry name" value="Asparaginase_C"/>
</dbReference>
<dbReference type="Gene3D" id="3.40.50.40">
    <property type="match status" value="1"/>
</dbReference>
<dbReference type="InterPro" id="IPR006034">
    <property type="entry name" value="Asparaginase/glutaminase-like"/>
</dbReference>
<feature type="domain" description="L-asparaginase N-terminal" evidence="2">
    <location>
        <begin position="59"/>
        <end position="216"/>
    </location>
</feature>
<evidence type="ECO:0000313" key="4">
    <source>
        <dbReference type="EMBL" id="ESL08244.1"/>
    </source>
</evidence>